<feature type="domain" description="RNase H type-1" evidence="1">
    <location>
        <begin position="237"/>
        <end position="276"/>
    </location>
</feature>
<evidence type="ECO:0000259" key="1">
    <source>
        <dbReference type="Pfam" id="PF00075"/>
    </source>
</evidence>
<organism evidence="3 4">
    <name type="scientific">Exocentrus adspersus</name>
    <dbReference type="NCBI Taxonomy" id="1586481"/>
    <lineage>
        <taxon>Eukaryota</taxon>
        <taxon>Metazoa</taxon>
        <taxon>Ecdysozoa</taxon>
        <taxon>Arthropoda</taxon>
        <taxon>Hexapoda</taxon>
        <taxon>Insecta</taxon>
        <taxon>Pterygota</taxon>
        <taxon>Neoptera</taxon>
        <taxon>Endopterygota</taxon>
        <taxon>Coleoptera</taxon>
        <taxon>Polyphaga</taxon>
        <taxon>Cucujiformia</taxon>
        <taxon>Chrysomeloidea</taxon>
        <taxon>Cerambycidae</taxon>
        <taxon>Lamiinae</taxon>
        <taxon>Acanthocinini</taxon>
        <taxon>Exocentrus</taxon>
    </lineage>
</organism>
<dbReference type="GO" id="GO:0006281">
    <property type="term" value="P:DNA repair"/>
    <property type="evidence" value="ECO:0007669"/>
    <property type="project" value="UniProtKB-ARBA"/>
</dbReference>
<dbReference type="InterPro" id="IPR036397">
    <property type="entry name" value="RNaseH_sf"/>
</dbReference>
<dbReference type="Proteomes" id="UP001159042">
    <property type="component" value="Unassembled WGS sequence"/>
</dbReference>
<feature type="domain" description="YqaJ viral recombinase" evidence="2">
    <location>
        <begin position="8"/>
        <end position="62"/>
    </location>
</feature>
<dbReference type="SUPFAM" id="SSF53098">
    <property type="entry name" value="Ribonuclease H-like"/>
    <property type="match status" value="1"/>
</dbReference>
<evidence type="ECO:0000313" key="4">
    <source>
        <dbReference type="Proteomes" id="UP001159042"/>
    </source>
</evidence>
<evidence type="ECO:0008006" key="5">
    <source>
        <dbReference type="Google" id="ProtNLM"/>
    </source>
</evidence>
<name>A0AAV8VIP4_9CUCU</name>
<gene>
    <name evidence="3" type="ORF">NQ315_008982</name>
</gene>
<evidence type="ECO:0000313" key="3">
    <source>
        <dbReference type="EMBL" id="KAJ8913990.1"/>
    </source>
</evidence>
<dbReference type="Pfam" id="PF00075">
    <property type="entry name" value="RNase_H"/>
    <property type="match status" value="1"/>
</dbReference>
<dbReference type="InterPro" id="IPR011335">
    <property type="entry name" value="Restrct_endonuc-II-like"/>
</dbReference>
<dbReference type="InterPro" id="IPR011604">
    <property type="entry name" value="PDDEXK-like_dom_sf"/>
</dbReference>
<comment type="caution">
    <text evidence="3">The sequence shown here is derived from an EMBL/GenBank/DDBJ whole genome shotgun (WGS) entry which is preliminary data.</text>
</comment>
<protein>
    <recommendedName>
        <fullName evidence="5">RNase H type-1 domain-containing protein</fullName>
    </recommendedName>
</protein>
<dbReference type="Pfam" id="PF09588">
    <property type="entry name" value="YqaJ"/>
    <property type="match status" value="1"/>
</dbReference>
<dbReference type="InterPro" id="IPR012337">
    <property type="entry name" value="RNaseH-like_sf"/>
</dbReference>
<sequence length="426" mass="47496">MWNNFDKPYPIFGASPDAIIDNFVVEIKCPTKEKTVTNYIKSNQIVNKYKAQIHLQMLATEKKKGLFCVADPNFEVIGNLYTAVIRPSFLYALVVWWPATRRLYIRQQLSRLQRLACISVTGATRSAPTEALEALLSLPRLHIEAEAGAMRASYRVKQWGQWRGRVQDGGHVSVLSQLVERDKLLEAPSDKIPPTYVFKKNFTVEIPSREVWNRDSDALAALHALKSPRITSQVVLECTNSLAELGQRNKVRLVWVPGHCGVTGNEEADALARKGSSDTFTGPEPAVGLPYSYPQGSIDNWTREKCQVDWSRGIGLRQARLLIKGPGAAVTRSLVSLNRANIKIITGLLTGHDRLNKHLNTIGLSPDSRCRLCGTSDEDSVHVLCHCPRVIVNRHKHFGAGYLAPEDIREIPVDKVLAFARSTGLF</sequence>
<reference evidence="3 4" key="1">
    <citation type="journal article" date="2023" name="Insect Mol. Biol.">
        <title>Genome sequencing provides insights into the evolution of gene families encoding plant cell wall-degrading enzymes in longhorned beetles.</title>
        <authorList>
            <person name="Shin N.R."/>
            <person name="Okamura Y."/>
            <person name="Kirsch R."/>
            <person name="Pauchet Y."/>
        </authorList>
    </citation>
    <scope>NUCLEOTIDE SEQUENCE [LARGE SCALE GENOMIC DNA]</scope>
    <source>
        <strain evidence="3">EAD_L_NR</strain>
    </source>
</reference>
<dbReference type="GO" id="GO:0003676">
    <property type="term" value="F:nucleic acid binding"/>
    <property type="evidence" value="ECO:0007669"/>
    <property type="project" value="InterPro"/>
</dbReference>
<dbReference type="Gene3D" id="3.30.420.10">
    <property type="entry name" value="Ribonuclease H-like superfamily/Ribonuclease H"/>
    <property type="match status" value="1"/>
</dbReference>
<evidence type="ECO:0000259" key="2">
    <source>
        <dbReference type="Pfam" id="PF09588"/>
    </source>
</evidence>
<dbReference type="SUPFAM" id="SSF52980">
    <property type="entry name" value="Restriction endonuclease-like"/>
    <property type="match status" value="1"/>
</dbReference>
<dbReference type="InterPro" id="IPR019080">
    <property type="entry name" value="YqaJ_viral_recombinase"/>
</dbReference>
<dbReference type="AlphaFoldDB" id="A0AAV8VIP4"/>
<dbReference type="PANTHER" id="PTHR39953:SF1">
    <property type="entry name" value="RE54151P"/>
    <property type="match status" value="1"/>
</dbReference>
<keyword evidence="4" id="KW-1185">Reference proteome</keyword>
<dbReference type="CDD" id="cd09276">
    <property type="entry name" value="Rnase_HI_RT_non_LTR"/>
    <property type="match status" value="1"/>
</dbReference>
<dbReference type="GO" id="GO:0004523">
    <property type="term" value="F:RNA-DNA hybrid ribonuclease activity"/>
    <property type="evidence" value="ECO:0007669"/>
    <property type="project" value="InterPro"/>
</dbReference>
<dbReference type="Gene3D" id="3.90.320.10">
    <property type="match status" value="1"/>
</dbReference>
<proteinExistence type="predicted"/>
<accession>A0AAV8VIP4</accession>
<dbReference type="PANTHER" id="PTHR39953">
    <property type="entry name" value="RE54151P"/>
    <property type="match status" value="1"/>
</dbReference>
<dbReference type="EMBL" id="JANEYG010000083">
    <property type="protein sequence ID" value="KAJ8913990.1"/>
    <property type="molecule type" value="Genomic_DNA"/>
</dbReference>
<dbReference type="InterPro" id="IPR002156">
    <property type="entry name" value="RNaseH_domain"/>
</dbReference>